<keyword evidence="3" id="KW-0479">Metal-binding</keyword>
<evidence type="ECO:0000256" key="2">
    <source>
        <dbReference type="ARBA" id="ARBA00022691"/>
    </source>
</evidence>
<evidence type="ECO:0000256" key="1">
    <source>
        <dbReference type="ARBA" id="ARBA00001966"/>
    </source>
</evidence>
<gene>
    <name evidence="8" type="ORF">OCV61_00030</name>
</gene>
<keyword evidence="9" id="KW-1185">Reference proteome</keyword>
<dbReference type="SMART" id="SM00729">
    <property type="entry name" value="Elp3"/>
    <property type="match status" value="1"/>
</dbReference>
<proteinExistence type="predicted"/>
<dbReference type="SFLD" id="SFLDG01123">
    <property type="entry name" value="methyltransferase_(Class_B)"/>
    <property type="match status" value="1"/>
</dbReference>
<feature type="domain" description="B12-binding" evidence="6">
    <location>
        <begin position="1"/>
        <end position="134"/>
    </location>
</feature>
<dbReference type="InterPro" id="IPR058240">
    <property type="entry name" value="rSAM_sf"/>
</dbReference>
<dbReference type="CDD" id="cd02068">
    <property type="entry name" value="radical_SAM_B12_BD"/>
    <property type="match status" value="1"/>
</dbReference>
<dbReference type="Proteomes" id="UP001652409">
    <property type="component" value="Unassembled WGS sequence"/>
</dbReference>
<dbReference type="SFLD" id="SFLDG01082">
    <property type="entry name" value="B12-binding_domain_containing"/>
    <property type="match status" value="1"/>
</dbReference>
<keyword evidence="2" id="KW-0949">S-adenosyl-L-methionine</keyword>
<dbReference type="EMBL" id="JAOQJL010000001">
    <property type="protein sequence ID" value="MCU6763798.1"/>
    <property type="molecule type" value="Genomic_DNA"/>
</dbReference>
<protein>
    <submittedName>
        <fullName evidence="8">B12-binding domain-containing radical SAM protein</fullName>
    </submittedName>
</protein>
<name>A0ABT2TNJ4_9FIRM</name>
<dbReference type="InterPro" id="IPR007197">
    <property type="entry name" value="rSAM"/>
</dbReference>
<dbReference type="SUPFAM" id="SSF102114">
    <property type="entry name" value="Radical SAM enzymes"/>
    <property type="match status" value="1"/>
</dbReference>
<keyword evidence="4" id="KW-0408">Iron</keyword>
<dbReference type="SFLD" id="SFLDS00029">
    <property type="entry name" value="Radical_SAM"/>
    <property type="match status" value="1"/>
</dbReference>
<feature type="domain" description="Radical SAM core" evidence="7">
    <location>
        <begin position="171"/>
        <end position="401"/>
    </location>
</feature>
<dbReference type="PANTHER" id="PTHR43409:SF16">
    <property type="entry name" value="SLR0320 PROTEIN"/>
    <property type="match status" value="1"/>
</dbReference>
<dbReference type="PROSITE" id="PS51918">
    <property type="entry name" value="RADICAL_SAM"/>
    <property type="match status" value="1"/>
</dbReference>
<dbReference type="PROSITE" id="PS51332">
    <property type="entry name" value="B12_BINDING"/>
    <property type="match status" value="1"/>
</dbReference>
<dbReference type="InterPro" id="IPR006638">
    <property type="entry name" value="Elp3/MiaA/NifB-like_rSAM"/>
</dbReference>
<dbReference type="Gene3D" id="3.80.30.20">
    <property type="entry name" value="tm_1862 like domain"/>
    <property type="match status" value="1"/>
</dbReference>
<dbReference type="Pfam" id="PF04055">
    <property type="entry name" value="Radical_SAM"/>
    <property type="match status" value="1"/>
</dbReference>
<reference evidence="8 9" key="1">
    <citation type="journal article" date="2021" name="ISME Commun">
        <title>Automated analysis of genomic sequences facilitates high-throughput and comprehensive description of bacteria.</title>
        <authorList>
            <person name="Hitch T.C.A."/>
        </authorList>
    </citation>
    <scope>NUCLEOTIDE SEQUENCE [LARGE SCALE GENOMIC DNA]</scope>
    <source>
        <strain evidence="8 9">Sanger_23</strain>
    </source>
</reference>
<dbReference type="InterPro" id="IPR034466">
    <property type="entry name" value="Methyltransferase_Class_B"/>
</dbReference>
<evidence type="ECO:0000259" key="6">
    <source>
        <dbReference type="PROSITE" id="PS51332"/>
    </source>
</evidence>
<dbReference type="SUPFAM" id="SSF52242">
    <property type="entry name" value="Cobalamin (vitamin B12)-binding domain"/>
    <property type="match status" value="1"/>
</dbReference>
<dbReference type="InterPro" id="IPR023404">
    <property type="entry name" value="rSAM_horseshoe"/>
</dbReference>
<dbReference type="InterPro" id="IPR051198">
    <property type="entry name" value="BchE-like"/>
</dbReference>
<dbReference type="Pfam" id="PF13311">
    <property type="entry name" value="DUF4080"/>
    <property type="match status" value="1"/>
</dbReference>
<dbReference type="PANTHER" id="PTHR43409">
    <property type="entry name" value="ANAEROBIC MAGNESIUM-PROTOPORPHYRIN IX MONOMETHYL ESTER CYCLASE-RELATED"/>
    <property type="match status" value="1"/>
</dbReference>
<evidence type="ECO:0000313" key="8">
    <source>
        <dbReference type="EMBL" id="MCU6763798.1"/>
    </source>
</evidence>
<accession>A0ABT2TNJ4</accession>
<sequence length="548" mass="64432">MKIILAACNAKYIHSNLAVYDLQAYARQYQQHILLKEYTINQQKDEIMKDLYEEKPDVICFSCYIWNISFVKELAEDLKKVLPSVPFWAGGPEVSFDAEAFLAANPAFDGVMVGEGEETFLELAGYYVDHRKSLEQIRGIAFRKENQVLHNGWREIMDLSKVPFPYKDLQDFDHRIIYYESSRGCPFSCSYCLSSVDKKLRFRSLDLVRKELQFFLDHKVPQVKFVDRTFNCKHDHAMAIWKYIVEHDNGVTNFHFEIAADLLREEELELMATMRPGLIQLEIGVQSTNLQTLEAIHRKTDFSRICQIVERIHSFGNIHQHLDLIAGLPYEDYDSFHHSFNDVYALRPQQFQLGFLKVLKGSLMKQMEKEYGIVHKEKEPYEVLSTNWITYEDVLNLKKVENMVEVYYNSGQFENSLKYVETLFPDSFTMYEALGRFYEQKGYDCISHNRLRRYEILLEFIESLKQGDVQKGADALVLDLYLREKLKSRPSFAKDQKAEEKKIWAYRKQENIPKTAHIQVFWDGRVLLFDYEKKDPLTGNALTEEIRL</sequence>
<comment type="caution">
    <text evidence="8">The sequence shown here is derived from an EMBL/GenBank/DDBJ whole genome shotgun (WGS) entry which is preliminary data.</text>
</comment>
<comment type="cofactor">
    <cofactor evidence="1">
        <name>[4Fe-4S] cluster</name>
        <dbReference type="ChEBI" id="CHEBI:49883"/>
    </cofactor>
</comment>
<dbReference type="RefSeq" id="WP_158419996.1">
    <property type="nucleotide sequence ID" value="NZ_JAOQJL010000001.1"/>
</dbReference>
<organism evidence="8 9">
    <name type="scientific">Blautia ammoniilytica</name>
    <dbReference type="NCBI Taxonomy" id="2981782"/>
    <lineage>
        <taxon>Bacteria</taxon>
        <taxon>Bacillati</taxon>
        <taxon>Bacillota</taxon>
        <taxon>Clostridia</taxon>
        <taxon>Lachnospirales</taxon>
        <taxon>Lachnospiraceae</taxon>
        <taxon>Blautia</taxon>
    </lineage>
</organism>
<keyword evidence="5" id="KW-0411">Iron-sulfur</keyword>
<dbReference type="Pfam" id="PF02310">
    <property type="entry name" value="B12-binding"/>
    <property type="match status" value="1"/>
</dbReference>
<evidence type="ECO:0000313" key="9">
    <source>
        <dbReference type="Proteomes" id="UP001652409"/>
    </source>
</evidence>
<evidence type="ECO:0000256" key="5">
    <source>
        <dbReference type="ARBA" id="ARBA00023014"/>
    </source>
</evidence>
<dbReference type="InterPro" id="IPR025288">
    <property type="entry name" value="DUF4080"/>
</dbReference>
<dbReference type="Gene3D" id="3.40.50.280">
    <property type="entry name" value="Cobalamin-binding domain"/>
    <property type="match status" value="1"/>
</dbReference>
<dbReference type="InterPro" id="IPR036724">
    <property type="entry name" value="Cobalamin-bd_sf"/>
</dbReference>
<evidence type="ECO:0000256" key="4">
    <source>
        <dbReference type="ARBA" id="ARBA00023004"/>
    </source>
</evidence>
<dbReference type="InterPro" id="IPR006158">
    <property type="entry name" value="Cobalamin-bd"/>
</dbReference>
<evidence type="ECO:0000259" key="7">
    <source>
        <dbReference type="PROSITE" id="PS51918"/>
    </source>
</evidence>
<evidence type="ECO:0000256" key="3">
    <source>
        <dbReference type="ARBA" id="ARBA00022723"/>
    </source>
</evidence>